<dbReference type="AlphaFoldDB" id="A0A7Z7D0K4"/>
<dbReference type="PANTHER" id="PTHR10151:SF120">
    <property type="entry name" value="BIS(5'-ADENOSYL)-TRIPHOSPHATASE"/>
    <property type="match status" value="1"/>
</dbReference>
<dbReference type="Pfam" id="PF01663">
    <property type="entry name" value="Phosphodiest"/>
    <property type="match status" value="1"/>
</dbReference>
<sequence length="377" mass="39961">MSLSLPADPPSARSLTGVVPQVLASMSGGADWFPSARSAVILVVDGLGRGNLAARAGHARFLAQRMAKKDSARTVFPSTTAVALTSLLTGVDAGVHGIVGYRARVPGTDSAPNQLKGWETDGLDPMTWQRAEPLLARESAAGRPCFVVSRPLYAGTGFTRAIQRGATFVGAAHLTERVAQAAALAADHDGALVYLYAPELDTIGHAQGWESAAWTSSLESVDAAARLLEERLPRDVGALVTADHGMVDVPRHRQILLGDGEPLLDGVRLVAGEPRMLHLYAEDGEAAGVLARWRAAESHRSWVMGRDEAVSAGLFGPEVDPAVAPRIGDVLVAARSAVVYYDDRLADRKPQNMIGQHGSLTDQERIVPLIRLGAFAR</sequence>
<accession>A0A7Z7D0K4</accession>
<dbReference type="EMBL" id="FOQZ01000001">
    <property type="protein sequence ID" value="SFI32826.1"/>
    <property type="molecule type" value="Genomic_DNA"/>
</dbReference>
<dbReference type="Proteomes" id="UP000198702">
    <property type="component" value="Unassembled WGS sequence"/>
</dbReference>
<proteinExistence type="predicted"/>
<dbReference type="RefSeq" id="WP_028495664.1">
    <property type="nucleotide sequence ID" value="NZ_FOQZ01000001.1"/>
</dbReference>
<dbReference type="GO" id="GO:0016787">
    <property type="term" value="F:hydrolase activity"/>
    <property type="evidence" value="ECO:0007669"/>
    <property type="project" value="UniProtKB-ARBA"/>
</dbReference>
<dbReference type="SUPFAM" id="SSF53649">
    <property type="entry name" value="Alkaline phosphatase-like"/>
    <property type="match status" value="1"/>
</dbReference>
<dbReference type="InterPro" id="IPR002591">
    <property type="entry name" value="Phosphodiest/P_Trfase"/>
</dbReference>
<gene>
    <name evidence="1" type="ORF">SAMN04487751_1156</name>
</gene>
<dbReference type="InterPro" id="IPR017850">
    <property type="entry name" value="Alkaline_phosphatase_core_sf"/>
</dbReference>
<organism evidence="1 2">
    <name type="scientific">Microbacterium saccharophilum</name>
    <dbReference type="NCBI Taxonomy" id="1213358"/>
    <lineage>
        <taxon>Bacteria</taxon>
        <taxon>Bacillati</taxon>
        <taxon>Actinomycetota</taxon>
        <taxon>Actinomycetes</taxon>
        <taxon>Micrococcales</taxon>
        <taxon>Microbacteriaceae</taxon>
        <taxon>Microbacterium</taxon>
    </lineage>
</organism>
<protein>
    <submittedName>
        <fullName evidence="1">Predicted pyrophosphatase or phosphodiesterase, AlkP superfamily</fullName>
    </submittedName>
</protein>
<evidence type="ECO:0000313" key="2">
    <source>
        <dbReference type="Proteomes" id="UP000198702"/>
    </source>
</evidence>
<dbReference type="Gene3D" id="3.40.720.10">
    <property type="entry name" value="Alkaline Phosphatase, subunit A"/>
    <property type="match status" value="1"/>
</dbReference>
<comment type="caution">
    <text evidence="1">The sequence shown here is derived from an EMBL/GenBank/DDBJ whole genome shotgun (WGS) entry which is preliminary data.</text>
</comment>
<name>A0A7Z7D0K4_9MICO</name>
<reference evidence="1 2" key="1">
    <citation type="submission" date="2016-10" db="EMBL/GenBank/DDBJ databases">
        <authorList>
            <person name="Varghese N."/>
            <person name="Submissions S."/>
        </authorList>
    </citation>
    <scope>NUCLEOTIDE SEQUENCE [LARGE SCALE GENOMIC DNA]</scope>
    <source>
        <strain evidence="1 2">UNC380MFSha3.1</strain>
    </source>
</reference>
<evidence type="ECO:0000313" key="1">
    <source>
        <dbReference type="EMBL" id="SFI32826.1"/>
    </source>
</evidence>
<dbReference type="PANTHER" id="PTHR10151">
    <property type="entry name" value="ECTONUCLEOTIDE PYROPHOSPHATASE/PHOSPHODIESTERASE"/>
    <property type="match status" value="1"/>
</dbReference>